<name>Q9RS49_DEIRA</name>
<keyword evidence="9" id="KW-1185">Reference proteome</keyword>
<feature type="domain" description="Ionotropic glutamate receptor C-terminal" evidence="7">
    <location>
        <begin position="49"/>
        <end position="271"/>
    </location>
</feature>
<evidence type="ECO:0000256" key="1">
    <source>
        <dbReference type="ARBA" id="ARBA00004196"/>
    </source>
</evidence>
<dbReference type="AlphaFoldDB" id="Q9RS49"/>
<dbReference type="PATRIC" id="fig|243230.17.peg.2506"/>
<accession>Q9RS49</accession>
<dbReference type="InterPro" id="IPR001638">
    <property type="entry name" value="Solute-binding_3/MltF_N"/>
</dbReference>
<evidence type="ECO:0000259" key="6">
    <source>
        <dbReference type="SMART" id="SM00062"/>
    </source>
</evidence>
<dbReference type="InParanoid" id="Q9RS49"/>
<dbReference type="PROSITE" id="PS51257">
    <property type="entry name" value="PROKAR_LIPOPROTEIN"/>
    <property type="match status" value="1"/>
</dbReference>
<reference evidence="8 9" key="1">
    <citation type="journal article" date="1999" name="Science">
        <title>Genome sequence of the radioresistant bacterium Deinococcus radiodurans R1.</title>
        <authorList>
            <person name="White O."/>
            <person name="Eisen J.A."/>
            <person name="Heidelberg J.F."/>
            <person name="Hickey E.K."/>
            <person name="Peterson J.D."/>
            <person name="Dodson R.J."/>
            <person name="Haft D.H."/>
            <person name="Gwinn M.L."/>
            <person name="Nelson W.C."/>
            <person name="Richardson D.L."/>
            <person name="Moffat K.S."/>
            <person name="Qin H."/>
            <person name="Jiang L."/>
            <person name="Pamphile W."/>
            <person name="Crosby M."/>
            <person name="Shen M."/>
            <person name="Vamathevan J.J."/>
            <person name="Lam P."/>
            <person name="McDonald L."/>
            <person name="Utterback T."/>
            <person name="Zalewski C."/>
            <person name="Makarova K.S."/>
            <person name="Aravind L."/>
            <person name="Daly M.J."/>
            <person name="Minton K.W."/>
            <person name="Fleischmann R.D."/>
            <person name="Ketchum K.A."/>
            <person name="Nelson K.E."/>
            <person name="Salzberg S."/>
            <person name="Smith H.O."/>
            <person name="Venter J.C."/>
            <person name="Fraser C.M."/>
        </authorList>
    </citation>
    <scope>NUCLEOTIDE SEQUENCE [LARGE SCALE GENOMIC DNA]</scope>
    <source>
        <strain evidence="9">ATCC 13939 / DSM 20539 / JCM 16871 / LMG 4051 / NBRC 15346 / NCIMB 9279 / R1 / VKM B-1422</strain>
    </source>
</reference>
<dbReference type="HOGENOM" id="CLU_019602_18_2_0"/>
<dbReference type="PANTHER" id="PTHR35936:SF17">
    <property type="entry name" value="ARGININE-BINDING EXTRACELLULAR PROTEIN ARTP"/>
    <property type="match status" value="1"/>
</dbReference>
<evidence type="ECO:0000256" key="4">
    <source>
        <dbReference type="RuleBase" id="RU003744"/>
    </source>
</evidence>
<dbReference type="PROSITE" id="PS01039">
    <property type="entry name" value="SBP_BACTERIAL_3"/>
    <property type="match status" value="1"/>
</dbReference>
<dbReference type="Proteomes" id="UP000002524">
    <property type="component" value="Chromosome 1"/>
</dbReference>
<dbReference type="PIR" id="B75293">
    <property type="entry name" value="B75293"/>
</dbReference>
<comment type="similarity">
    <text evidence="2 4">Belongs to the bacterial solute-binding protein 3 family.</text>
</comment>
<dbReference type="EnsemblBacteria" id="AAF11825">
    <property type="protein sequence ID" value="AAF11825"/>
    <property type="gene ID" value="DR_2278"/>
</dbReference>
<organism evidence="8 9">
    <name type="scientific">Deinococcus radiodurans (strain ATCC 13939 / DSM 20539 / JCM 16871 / CCUG 27074 / LMG 4051 / NBRC 15346 / NCIMB 9279 / VKM B-1422 / R1)</name>
    <dbReference type="NCBI Taxonomy" id="243230"/>
    <lineage>
        <taxon>Bacteria</taxon>
        <taxon>Thermotogati</taxon>
        <taxon>Deinococcota</taxon>
        <taxon>Deinococci</taxon>
        <taxon>Deinococcales</taxon>
        <taxon>Deinococcaceae</taxon>
        <taxon>Deinococcus</taxon>
    </lineage>
</organism>
<dbReference type="OrthoDB" id="9774451at2"/>
<dbReference type="Gene3D" id="3.40.190.10">
    <property type="entry name" value="Periplasmic binding protein-like II"/>
    <property type="match status" value="2"/>
</dbReference>
<dbReference type="GO" id="GO:0015276">
    <property type="term" value="F:ligand-gated monoatomic ion channel activity"/>
    <property type="evidence" value="ECO:0007669"/>
    <property type="project" value="InterPro"/>
</dbReference>
<feature type="chain" id="PRO_5004332254" evidence="5">
    <location>
        <begin position="39"/>
        <end position="272"/>
    </location>
</feature>
<feature type="domain" description="Solute-binding protein family 3/N-terminal" evidence="6">
    <location>
        <begin position="49"/>
        <end position="272"/>
    </location>
</feature>
<feature type="signal peptide" evidence="5">
    <location>
        <begin position="1"/>
        <end position="38"/>
    </location>
</feature>
<evidence type="ECO:0000259" key="7">
    <source>
        <dbReference type="SMART" id="SM00079"/>
    </source>
</evidence>
<dbReference type="PANTHER" id="PTHR35936">
    <property type="entry name" value="MEMBRANE-BOUND LYTIC MUREIN TRANSGLYCOSYLASE F"/>
    <property type="match status" value="1"/>
</dbReference>
<dbReference type="SUPFAM" id="SSF53850">
    <property type="entry name" value="Periplasmic binding protein-like II"/>
    <property type="match status" value="1"/>
</dbReference>
<dbReference type="CDD" id="cd13530">
    <property type="entry name" value="PBP2_peptides_like"/>
    <property type="match status" value="1"/>
</dbReference>
<dbReference type="STRING" id="243230.DR_2278"/>
<dbReference type="PaxDb" id="243230-DR_2278"/>
<protein>
    <submittedName>
        <fullName evidence="8">Amino acid ABC transporter, periplasmic amino acid-binding protein</fullName>
    </submittedName>
</protein>
<evidence type="ECO:0000313" key="9">
    <source>
        <dbReference type="Proteomes" id="UP000002524"/>
    </source>
</evidence>
<evidence type="ECO:0000313" key="8">
    <source>
        <dbReference type="EMBL" id="AAF11825.1"/>
    </source>
</evidence>
<keyword evidence="3 5" id="KW-0732">Signal</keyword>
<dbReference type="InterPro" id="IPR018313">
    <property type="entry name" value="SBP_3_CS"/>
</dbReference>
<dbReference type="EMBL" id="AE000513">
    <property type="protein sequence ID" value="AAF11825.1"/>
    <property type="molecule type" value="Genomic_DNA"/>
</dbReference>
<dbReference type="KEGG" id="dra:DR_2278"/>
<sequence length="272" mass="29105">MGLVRNVGRRLNRYSGWMKRLSAALLLVLASISCSAGAASVAEVKKKGTLVLGTDPTFAPFEFKGSDGQVQGFDIDIARAVAHDLGVRLEIRPVGFGALMPQAVTSGRVDVAMSGITITPERATVVTFSQPYYRSAQVFIVRSGNPGKFTWPADVKGKTVGVQANTTGQYAAEQTLKPRGATIKVYDDFAAGLADVRSGRIAALIGDAPTVNDLKKRLPGQFDKAGAVLVAEDYGMVFRKGSDLAAAANRTLARLKRSGEYQKLLNKWIVQK</sequence>
<dbReference type="GO" id="GO:0016597">
    <property type="term" value="F:amino acid binding"/>
    <property type="evidence" value="ECO:0000318"/>
    <property type="project" value="GO_Central"/>
</dbReference>
<proteinExistence type="inferred from homology"/>
<dbReference type="SMART" id="SM00062">
    <property type="entry name" value="PBPb"/>
    <property type="match status" value="1"/>
</dbReference>
<dbReference type="GO" id="GO:0030288">
    <property type="term" value="C:outer membrane-bounded periplasmic space"/>
    <property type="evidence" value="ECO:0000318"/>
    <property type="project" value="GO_Central"/>
</dbReference>
<dbReference type="eggNOG" id="COG0834">
    <property type="taxonomic scope" value="Bacteria"/>
</dbReference>
<dbReference type="SMART" id="SM00079">
    <property type="entry name" value="PBPe"/>
    <property type="match status" value="1"/>
</dbReference>
<dbReference type="GO" id="GO:0016020">
    <property type="term" value="C:membrane"/>
    <property type="evidence" value="ECO:0007669"/>
    <property type="project" value="InterPro"/>
</dbReference>
<evidence type="ECO:0000256" key="2">
    <source>
        <dbReference type="ARBA" id="ARBA00010333"/>
    </source>
</evidence>
<evidence type="ECO:0000256" key="3">
    <source>
        <dbReference type="ARBA" id="ARBA00022729"/>
    </source>
</evidence>
<evidence type="ECO:0000256" key="5">
    <source>
        <dbReference type="SAM" id="SignalP"/>
    </source>
</evidence>
<dbReference type="InterPro" id="IPR001320">
    <property type="entry name" value="Iontro_rcpt_C"/>
</dbReference>
<dbReference type="Pfam" id="PF00497">
    <property type="entry name" value="SBP_bac_3"/>
    <property type="match status" value="1"/>
</dbReference>
<gene>
    <name evidence="8" type="ordered locus">DR_2278</name>
</gene>
<comment type="subcellular location">
    <subcellularLocation>
        <location evidence="1">Cell envelope</location>
    </subcellularLocation>
</comment>